<dbReference type="RefSeq" id="WP_144250197.1">
    <property type="nucleotide sequence ID" value="NZ_VLPK01000004.1"/>
</dbReference>
<reference evidence="1 2" key="1">
    <citation type="submission" date="2019-07" db="EMBL/GenBank/DDBJ databases">
        <authorList>
            <person name="Huq M.A."/>
        </authorList>
    </citation>
    <scope>NUCLEOTIDE SEQUENCE [LARGE SCALE GENOMIC DNA]</scope>
    <source>
        <strain evidence="1 2">MAH-19</strain>
    </source>
</reference>
<gene>
    <name evidence="1" type="ORF">FO440_20680</name>
</gene>
<organism evidence="1 2">
    <name type="scientific">Mucilaginibacter corticis</name>
    <dbReference type="NCBI Taxonomy" id="2597670"/>
    <lineage>
        <taxon>Bacteria</taxon>
        <taxon>Pseudomonadati</taxon>
        <taxon>Bacteroidota</taxon>
        <taxon>Sphingobacteriia</taxon>
        <taxon>Sphingobacteriales</taxon>
        <taxon>Sphingobacteriaceae</taxon>
        <taxon>Mucilaginibacter</taxon>
    </lineage>
</organism>
<proteinExistence type="predicted"/>
<dbReference type="Proteomes" id="UP000318733">
    <property type="component" value="Unassembled WGS sequence"/>
</dbReference>
<keyword evidence="2" id="KW-1185">Reference proteome</keyword>
<accession>A0A556MG54</accession>
<evidence type="ECO:0000313" key="1">
    <source>
        <dbReference type="EMBL" id="TSJ38916.1"/>
    </source>
</evidence>
<evidence type="ECO:0000313" key="2">
    <source>
        <dbReference type="Proteomes" id="UP000318733"/>
    </source>
</evidence>
<protein>
    <submittedName>
        <fullName evidence="1">Uncharacterized protein</fullName>
    </submittedName>
</protein>
<sequence length="74" mass="8614">MINLPLQTVIDKINDALTDGNRATLHENSIRFIINEPQDKMMKIMEYMDLVEDVTGNSANLYQFDIVYKKEHNV</sequence>
<dbReference type="EMBL" id="VLPK01000004">
    <property type="protein sequence ID" value="TSJ38916.1"/>
    <property type="molecule type" value="Genomic_DNA"/>
</dbReference>
<name>A0A556MG54_9SPHI</name>
<dbReference type="AlphaFoldDB" id="A0A556MG54"/>
<comment type="caution">
    <text evidence="1">The sequence shown here is derived from an EMBL/GenBank/DDBJ whole genome shotgun (WGS) entry which is preliminary data.</text>
</comment>